<proteinExistence type="predicted"/>
<reference evidence="2 3" key="1">
    <citation type="submission" date="2023-04" db="EMBL/GenBank/DDBJ databases">
        <title>Genome Encyclopedia of Bacteria and Archaea VI: Functional Genomics of Type Strains.</title>
        <authorList>
            <person name="Whitman W."/>
        </authorList>
    </citation>
    <scope>NUCLEOTIDE SEQUENCE [LARGE SCALE GENOMIC DNA]</scope>
    <source>
        <strain evidence="2 3">SG_E_30_P1</strain>
    </source>
</reference>
<evidence type="ECO:0000313" key="3">
    <source>
        <dbReference type="Proteomes" id="UP001160142"/>
    </source>
</evidence>
<evidence type="ECO:0000256" key="1">
    <source>
        <dbReference type="SAM" id="Phobius"/>
    </source>
</evidence>
<dbReference type="Proteomes" id="UP001160142">
    <property type="component" value="Unassembled WGS sequence"/>
</dbReference>
<keyword evidence="1" id="KW-0472">Membrane</keyword>
<organism evidence="2 3">
    <name type="scientific">Antiquaquibacter oligotrophicus</name>
    <dbReference type="NCBI Taxonomy" id="2880260"/>
    <lineage>
        <taxon>Bacteria</taxon>
        <taxon>Bacillati</taxon>
        <taxon>Actinomycetota</taxon>
        <taxon>Actinomycetes</taxon>
        <taxon>Micrococcales</taxon>
        <taxon>Microbacteriaceae</taxon>
        <taxon>Antiquaquibacter</taxon>
    </lineage>
</organism>
<evidence type="ECO:0000313" key="2">
    <source>
        <dbReference type="EMBL" id="MDH6180150.1"/>
    </source>
</evidence>
<feature type="transmembrane region" description="Helical" evidence="1">
    <location>
        <begin position="14"/>
        <end position="39"/>
    </location>
</feature>
<keyword evidence="1" id="KW-1133">Transmembrane helix</keyword>
<accession>A0ABT6KJI2</accession>
<protein>
    <submittedName>
        <fullName evidence="2">ABC-type multidrug transport system permease subunit</fullName>
    </submittedName>
</protein>
<gene>
    <name evidence="2" type="ORF">M2152_000332</name>
</gene>
<sequence length="87" mass="9109">MANDTPPVPRAERVIAFMIASSVGLAVVALLAVVIGTAVGVRDFSTGLWPFAFVLTPIALVFGFILLITLLVLTAVRRSRAAKDADG</sequence>
<keyword evidence="3" id="KW-1185">Reference proteome</keyword>
<name>A0ABT6KJI2_9MICO</name>
<dbReference type="RefSeq" id="WP_322132517.1">
    <property type="nucleotide sequence ID" value="NZ_CP085036.1"/>
</dbReference>
<feature type="transmembrane region" description="Helical" evidence="1">
    <location>
        <begin position="51"/>
        <end position="73"/>
    </location>
</feature>
<comment type="caution">
    <text evidence="2">The sequence shown here is derived from an EMBL/GenBank/DDBJ whole genome shotgun (WGS) entry which is preliminary data.</text>
</comment>
<dbReference type="EMBL" id="JARXVQ010000001">
    <property type="protein sequence ID" value="MDH6180150.1"/>
    <property type="molecule type" value="Genomic_DNA"/>
</dbReference>
<keyword evidence="1" id="KW-0812">Transmembrane</keyword>